<evidence type="ECO:0000313" key="5">
    <source>
        <dbReference type="Proteomes" id="UP001244443"/>
    </source>
</evidence>
<evidence type="ECO:0000313" key="4">
    <source>
        <dbReference type="EMBL" id="WMN06334.1"/>
    </source>
</evidence>
<dbReference type="InterPro" id="IPR031778">
    <property type="entry name" value="Sortilin_N"/>
</dbReference>
<dbReference type="SUPFAM" id="SSF50939">
    <property type="entry name" value="Sialidases"/>
    <property type="match status" value="1"/>
</dbReference>
<dbReference type="CDD" id="cd15482">
    <property type="entry name" value="Sialidase_non-viral"/>
    <property type="match status" value="2"/>
</dbReference>
<dbReference type="RefSeq" id="WP_308356125.1">
    <property type="nucleotide sequence ID" value="NZ_CP129970.2"/>
</dbReference>
<keyword evidence="5" id="KW-1185">Reference proteome</keyword>
<dbReference type="SUPFAM" id="SSF110296">
    <property type="entry name" value="Oligoxyloglucan reducing end-specific cellobiohydrolase"/>
    <property type="match status" value="1"/>
</dbReference>
<evidence type="ECO:0000256" key="1">
    <source>
        <dbReference type="ARBA" id="ARBA00022737"/>
    </source>
</evidence>
<reference evidence="4" key="1">
    <citation type="submission" date="2023-08" db="EMBL/GenBank/DDBJ databases">
        <title>Comparative genomics and taxonomic characterization of three novel marine species of genus Marivirga.</title>
        <authorList>
            <person name="Muhammad N."/>
            <person name="Kim S.-G."/>
        </authorList>
    </citation>
    <scope>NUCLEOTIDE SEQUENCE [LARGE SCALE GENOMIC DNA]</scope>
    <source>
        <strain evidence="4">ABR2-2</strain>
    </source>
</reference>
<evidence type="ECO:0000259" key="3">
    <source>
        <dbReference type="Pfam" id="PF15902"/>
    </source>
</evidence>
<keyword evidence="1" id="KW-0677">Repeat</keyword>
<dbReference type="GO" id="GO:0016787">
    <property type="term" value="F:hydrolase activity"/>
    <property type="evidence" value="ECO:0007669"/>
    <property type="project" value="UniProtKB-KW"/>
</dbReference>
<dbReference type="PANTHER" id="PTHR12106">
    <property type="entry name" value="SORTILIN RELATED"/>
    <property type="match status" value="1"/>
</dbReference>
<dbReference type="AlphaFoldDB" id="A0AA51RCF5"/>
<feature type="signal peptide" evidence="2">
    <location>
        <begin position="1"/>
        <end position="19"/>
    </location>
</feature>
<dbReference type="Proteomes" id="UP001244443">
    <property type="component" value="Chromosome"/>
</dbReference>
<keyword evidence="2" id="KW-0732">Signal</keyword>
<sequence length="922" mass="103654">MKRIFTSIILLMVSYLSWAQVQPTEASSILKGIENRKQLANNSLLKNYPARNVGPVIQGARIVDIAVNHENIKEFYIAYASGGLYHTENNGISFKSIFDNVGALTIGDIALAPSNENIIYVGTGENNSSRSSYAGSGIYKSTNKGESWEFIGLPASQHIGRIIVHPKDPNTVWVAAMGGLYSDNEERGVFKTTDGGENWNKVLYVDEKTGAIDLIIHPENSDMLWASMWQRKRYAWDFEGNGEGSGVYMSTDGGDNWTLSMNGIDDNEFTGRIGLDISLSNPDIMYALMDYQKEEKREKKSGEEGLTQADFLEMSVKDFLKLDNKALDEFLDSNNFPKRYTAVNVKNDVEKGVYQPKALSDYLGDANAALFDTDVKGAVVYKSVDQGKTWQKTHDYDLSGVYYTYGYYFGEIRVATENPETIYALGVPLVVSRDGGKTFNRTDTIGDVHADHHAMWINPVDDDHIILGNDGGLYISYDGGATWDHKNSMSVGQFYTVNVDMEKPYNIYGGLQDNGTMVGSSRTIPNERGQWERLFGGDGMYVSADPRNSDLVYVGFQFGNYYRINRSTGDRKYITPKHNIGEDRLRFNWRTPVVMSHHNPDIIYIGAQKVYRSLNQGDSWSAITNDLTNGPKEGNVPFATVTEIAESPLDFGTLYFGTDDGNVWLLKEGQSIKKLNNGIPDDLWVSSIHPSQHDLGTVYLSLTAYRNDNFQNYVYKSTDFGENWKSISGDLPEESVNVIYEDPKVAGLLYIGTDHGLYTSINDGENWMHMGAIPNVATYDLIVHPRDLELVVATHGRSMYVLDVKPIQKIAEKSDSQELITFDLDNIRYSERWGEKTHPYSKEYVPSLELPLYNNSSKEAAVKFELINEEGNSIHSWTETSQKGFNSYTWDCKLNNSFIGKGKYKFKISMAKESYEQAFEVK</sequence>
<evidence type="ECO:0000256" key="2">
    <source>
        <dbReference type="SAM" id="SignalP"/>
    </source>
</evidence>
<dbReference type="InterPro" id="IPR036278">
    <property type="entry name" value="Sialidase_sf"/>
</dbReference>
<dbReference type="PANTHER" id="PTHR12106:SF27">
    <property type="entry name" value="SORTILIN-RELATED RECEPTOR"/>
    <property type="match status" value="1"/>
</dbReference>
<keyword evidence="4" id="KW-0378">Hydrolase</keyword>
<dbReference type="InterPro" id="IPR015943">
    <property type="entry name" value="WD40/YVTN_repeat-like_dom_sf"/>
</dbReference>
<name>A0AA51RCF5_9BACT</name>
<protein>
    <submittedName>
        <fullName evidence="4">Glycosyl hydrolase</fullName>
    </submittedName>
</protein>
<dbReference type="InterPro" id="IPR050310">
    <property type="entry name" value="VPS10-sortilin"/>
</dbReference>
<feature type="domain" description="Sortilin N-terminal" evidence="3">
    <location>
        <begin position="138"/>
        <end position="315"/>
    </location>
</feature>
<dbReference type="EMBL" id="CP129970">
    <property type="protein sequence ID" value="WMN06334.1"/>
    <property type="molecule type" value="Genomic_DNA"/>
</dbReference>
<dbReference type="Gene3D" id="2.130.10.10">
    <property type="entry name" value="YVTN repeat-like/Quinoprotein amine dehydrogenase"/>
    <property type="match status" value="4"/>
</dbReference>
<proteinExistence type="predicted"/>
<accession>A0AA51RCF5</accession>
<gene>
    <name evidence="4" type="ORF">QYS48_32240</name>
</gene>
<dbReference type="Pfam" id="PF15902">
    <property type="entry name" value="Sortilin-Vps10"/>
    <property type="match status" value="1"/>
</dbReference>
<organism evidence="4 5">
    <name type="scientific">Marivirga arenosa</name>
    <dbReference type="NCBI Taxonomy" id="3059076"/>
    <lineage>
        <taxon>Bacteria</taxon>
        <taxon>Pseudomonadati</taxon>
        <taxon>Bacteroidota</taxon>
        <taxon>Cytophagia</taxon>
        <taxon>Cytophagales</taxon>
        <taxon>Marivirgaceae</taxon>
        <taxon>Marivirga</taxon>
    </lineage>
</organism>
<feature type="chain" id="PRO_5041288418" evidence="2">
    <location>
        <begin position="20"/>
        <end position="922"/>
    </location>
</feature>